<dbReference type="SMART" id="SM00388">
    <property type="entry name" value="HisKA"/>
    <property type="match status" value="1"/>
</dbReference>
<dbReference type="Pfam" id="PF00672">
    <property type="entry name" value="HAMP"/>
    <property type="match status" value="1"/>
</dbReference>
<dbReference type="SUPFAM" id="SSF158472">
    <property type="entry name" value="HAMP domain-like"/>
    <property type="match status" value="1"/>
</dbReference>
<evidence type="ECO:0000256" key="14">
    <source>
        <dbReference type="SAM" id="Phobius"/>
    </source>
</evidence>
<evidence type="ECO:0000259" key="15">
    <source>
        <dbReference type="PROSITE" id="PS50109"/>
    </source>
</evidence>
<dbReference type="SUPFAM" id="SSF47384">
    <property type="entry name" value="Homodimeric domain of signal transducing histidine kinase"/>
    <property type="match status" value="1"/>
</dbReference>
<comment type="caution">
    <text evidence="17">The sequence shown here is derived from an EMBL/GenBank/DDBJ whole genome shotgun (WGS) entry which is preliminary data.</text>
</comment>
<dbReference type="Pfam" id="PF02518">
    <property type="entry name" value="HATPase_c"/>
    <property type="match status" value="1"/>
</dbReference>
<keyword evidence="12" id="KW-0902">Two-component regulatory system</keyword>
<dbReference type="AlphaFoldDB" id="A0A1G1ZU96"/>
<dbReference type="PANTHER" id="PTHR45528">
    <property type="entry name" value="SENSOR HISTIDINE KINASE CPXA"/>
    <property type="match status" value="1"/>
</dbReference>
<protein>
    <recommendedName>
        <fullName evidence="3">histidine kinase</fullName>
        <ecNumber evidence="3">2.7.13.3</ecNumber>
    </recommendedName>
</protein>
<evidence type="ECO:0000256" key="3">
    <source>
        <dbReference type="ARBA" id="ARBA00012438"/>
    </source>
</evidence>
<evidence type="ECO:0000313" key="17">
    <source>
        <dbReference type="EMBL" id="OGY68152.1"/>
    </source>
</evidence>
<dbReference type="InterPro" id="IPR050398">
    <property type="entry name" value="HssS/ArlS-like"/>
</dbReference>
<organism evidence="17 18">
    <name type="scientific">Candidatus Harrisonbacteria bacterium RIFCSPLOWO2_02_FULL_41_13b</name>
    <dbReference type="NCBI Taxonomy" id="1798409"/>
    <lineage>
        <taxon>Bacteria</taxon>
        <taxon>Candidatus Harrisoniibacteriota</taxon>
    </lineage>
</organism>
<evidence type="ECO:0000256" key="10">
    <source>
        <dbReference type="ARBA" id="ARBA00022840"/>
    </source>
</evidence>
<evidence type="ECO:0000256" key="8">
    <source>
        <dbReference type="ARBA" id="ARBA00022741"/>
    </source>
</evidence>
<evidence type="ECO:0000256" key="7">
    <source>
        <dbReference type="ARBA" id="ARBA00022692"/>
    </source>
</evidence>
<keyword evidence="9" id="KW-0418">Kinase</keyword>
<keyword evidence="10" id="KW-0067">ATP-binding</keyword>
<dbReference type="InterPro" id="IPR003594">
    <property type="entry name" value="HATPase_dom"/>
</dbReference>
<dbReference type="CDD" id="cd06225">
    <property type="entry name" value="HAMP"/>
    <property type="match status" value="1"/>
</dbReference>
<dbReference type="SMART" id="SM00304">
    <property type="entry name" value="HAMP"/>
    <property type="match status" value="1"/>
</dbReference>
<gene>
    <name evidence="17" type="ORF">A3I24_00770</name>
</gene>
<reference evidence="17 18" key="1">
    <citation type="journal article" date="2016" name="Nat. Commun.">
        <title>Thousands of microbial genomes shed light on interconnected biogeochemical processes in an aquifer system.</title>
        <authorList>
            <person name="Anantharaman K."/>
            <person name="Brown C.T."/>
            <person name="Hug L.A."/>
            <person name="Sharon I."/>
            <person name="Castelle C.J."/>
            <person name="Probst A.J."/>
            <person name="Thomas B.C."/>
            <person name="Singh A."/>
            <person name="Wilkins M.J."/>
            <person name="Karaoz U."/>
            <person name="Brodie E.L."/>
            <person name="Williams K.H."/>
            <person name="Hubbard S.S."/>
            <person name="Banfield J.F."/>
        </authorList>
    </citation>
    <scope>NUCLEOTIDE SEQUENCE [LARGE SCALE GENOMIC DNA]</scope>
</reference>
<sequence>MTRLRILEKFFISIILLSALPSFIAMLVGFLIYKNYFNKINGILNGTAVLETEIFQGFWGTMGVVLFCIWLITVISAMLVMLLFFKRVLKPLEDLSIIATNIAGGNLSQRIPHMNNGDEISRLYNALRSMNESLYEDIKKLKQVNKLKSEFLSIASHQLRTPLSSIKWLIELLMETNKLDKDQKEKLQDIYKSNERLIELVNDLLNATKLETGDFAVKRQPLNLAELLSGCINSLRPVADSHNQKINFIVETDIQTIKADLLLLNQALTNILDNALAYSPYGSDVSVTLKRDDSHYIVAIHNFGSPILESDHDKLFTKFYRGATAARLRPAGSGLGLFISKMAIESNGGSIWFESPAKDGEGTTFYISFPTNS</sequence>
<evidence type="ECO:0000256" key="5">
    <source>
        <dbReference type="ARBA" id="ARBA00022553"/>
    </source>
</evidence>
<feature type="transmembrane region" description="Helical" evidence="14">
    <location>
        <begin position="12"/>
        <end position="33"/>
    </location>
</feature>
<name>A0A1G1ZU96_9BACT</name>
<feature type="transmembrane region" description="Helical" evidence="14">
    <location>
        <begin position="58"/>
        <end position="85"/>
    </location>
</feature>
<keyword evidence="6" id="KW-0808">Transferase</keyword>
<dbReference type="STRING" id="1798409.A3I24_00770"/>
<keyword evidence="4" id="KW-1003">Cell membrane</keyword>
<dbReference type="EMBL" id="MHJL01000006">
    <property type="protein sequence ID" value="OGY68152.1"/>
    <property type="molecule type" value="Genomic_DNA"/>
</dbReference>
<dbReference type="GO" id="GO:0005886">
    <property type="term" value="C:plasma membrane"/>
    <property type="evidence" value="ECO:0007669"/>
    <property type="project" value="UniProtKB-SubCell"/>
</dbReference>
<evidence type="ECO:0000256" key="11">
    <source>
        <dbReference type="ARBA" id="ARBA00022989"/>
    </source>
</evidence>
<evidence type="ECO:0000256" key="6">
    <source>
        <dbReference type="ARBA" id="ARBA00022679"/>
    </source>
</evidence>
<dbReference type="PANTHER" id="PTHR45528:SF1">
    <property type="entry name" value="SENSOR HISTIDINE KINASE CPXA"/>
    <property type="match status" value="1"/>
</dbReference>
<dbReference type="Gene3D" id="3.30.565.10">
    <property type="entry name" value="Histidine kinase-like ATPase, C-terminal domain"/>
    <property type="match status" value="1"/>
</dbReference>
<evidence type="ECO:0000256" key="2">
    <source>
        <dbReference type="ARBA" id="ARBA00004651"/>
    </source>
</evidence>
<comment type="subcellular location">
    <subcellularLocation>
        <location evidence="2">Cell membrane</location>
        <topology evidence="2">Multi-pass membrane protein</topology>
    </subcellularLocation>
</comment>
<dbReference type="Gene3D" id="6.10.340.10">
    <property type="match status" value="1"/>
</dbReference>
<dbReference type="Gene3D" id="1.10.287.130">
    <property type="match status" value="1"/>
</dbReference>
<proteinExistence type="predicted"/>
<evidence type="ECO:0000259" key="16">
    <source>
        <dbReference type="PROSITE" id="PS50885"/>
    </source>
</evidence>
<feature type="domain" description="HAMP" evidence="16">
    <location>
        <begin position="86"/>
        <end position="139"/>
    </location>
</feature>
<feature type="domain" description="Histidine kinase" evidence="15">
    <location>
        <begin position="154"/>
        <end position="373"/>
    </location>
</feature>
<dbReference type="InterPro" id="IPR004358">
    <property type="entry name" value="Sig_transdc_His_kin-like_C"/>
</dbReference>
<dbReference type="InterPro" id="IPR003660">
    <property type="entry name" value="HAMP_dom"/>
</dbReference>
<evidence type="ECO:0000256" key="9">
    <source>
        <dbReference type="ARBA" id="ARBA00022777"/>
    </source>
</evidence>
<evidence type="ECO:0000256" key="1">
    <source>
        <dbReference type="ARBA" id="ARBA00000085"/>
    </source>
</evidence>
<dbReference type="InterPro" id="IPR036097">
    <property type="entry name" value="HisK_dim/P_sf"/>
</dbReference>
<keyword evidence="11 14" id="KW-1133">Transmembrane helix</keyword>
<dbReference type="GO" id="GO:0005524">
    <property type="term" value="F:ATP binding"/>
    <property type="evidence" value="ECO:0007669"/>
    <property type="project" value="UniProtKB-KW"/>
</dbReference>
<dbReference type="PROSITE" id="PS50109">
    <property type="entry name" value="HIS_KIN"/>
    <property type="match status" value="1"/>
</dbReference>
<evidence type="ECO:0000256" key="13">
    <source>
        <dbReference type="ARBA" id="ARBA00023136"/>
    </source>
</evidence>
<evidence type="ECO:0000256" key="4">
    <source>
        <dbReference type="ARBA" id="ARBA00022475"/>
    </source>
</evidence>
<dbReference type="Pfam" id="PF00512">
    <property type="entry name" value="HisKA"/>
    <property type="match status" value="1"/>
</dbReference>
<dbReference type="SMART" id="SM00387">
    <property type="entry name" value="HATPase_c"/>
    <property type="match status" value="1"/>
</dbReference>
<dbReference type="PROSITE" id="PS50885">
    <property type="entry name" value="HAMP"/>
    <property type="match status" value="1"/>
</dbReference>
<keyword evidence="13 14" id="KW-0472">Membrane</keyword>
<keyword evidence="8" id="KW-0547">Nucleotide-binding</keyword>
<dbReference type="PRINTS" id="PR00344">
    <property type="entry name" value="BCTRLSENSOR"/>
</dbReference>
<dbReference type="InterPro" id="IPR003661">
    <property type="entry name" value="HisK_dim/P_dom"/>
</dbReference>
<dbReference type="Proteomes" id="UP000177690">
    <property type="component" value="Unassembled WGS sequence"/>
</dbReference>
<keyword evidence="7 14" id="KW-0812">Transmembrane</keyword>
<evidence type="ECO:0000256" key="12">
    <source>
        <dbReference type="ARBA" id="ARBA00023012"/>
    </source>
</evidence>
<dbReference type="InterPro" id="IPR036890">
    <property type="entry name" value="HATPase_C_sf"/>
</dbReference>
<dbReference type="InterPro" id="IPR005467">
    <property type="entry name" value="His_kinase_dom"/>
</dbReference>
<accession>A0A1G1ZU96</accession>
<dbReference type="EC" id="2.7.13.3" evidence="3"/>
<keyword evidence="5" id="KW-0597">Phosphoprotein</keyword>
<dbReference type="CDD" id="cd00082">
    <property type="entry name" value="HisKA"/>
    <property type="match status" value="1"/>
</dbReference>
<comment type="catalytic activity">
    <reaction evidence="1">
        <text>ATP + protein L-histidine = ADP + protein N-phospho-L-histidine.</text>
        <dbReference type="EC" id="2.7.13.3"/>
    </reaction>
</comment>
<evidence type="ECO:0000313" key="18">
    <source>
        <dbReference type="Proteomes" id="UP000177690"/>
    </source>
</evidence>
<dbReference type="GO" id="GO:0000155">
    <property type="term" value="F:phosphorelay sensor kinase activity"/>
    <property type="evidence" value="ECO:0007669"/>
    <property type="project" value="InterPro"/>
</dbReference>
<dbReference type="SUPFAM" id="SSF55874">
    <property type="entry name" value="ATPase domain of HSP90 chaperone/DNA topoisomerase II/histidine kinase"/>
    <property type="match status" value="1"/>
</dbReference>